<gene>
    <name evidence="1" type="ORF">SAMN02983006_02130</name>
</gene>
<dbReference type="Proteomes" id="UP000199006">
    <property type="component" value="Unassembled WGS sequence"/>
</dbReference>
<accession>A0A1I4KVA2</accession>
<protein>
    <recommendedName>
        <fullName evidence="3">DUF1850 domain-containing protein</fullName>
    </recommendedName>
</protein>
<sequence length="184" mass="21972">MKDTRLSFVMLKTKKFKFFLFIFFLLIITVLLLSLKVNTLQLVDYKKNNIFWQEKAVENAVFKISYIHSVERTPVIEIFKIKQGKIILTGTEYESYGAGLPTTAITGEYVVKNDKFFLKDINQFLPDIMLRVSDYAQHEFIYQDQVYELYKKIPTETLVQIRTKQVSYFNYYQKEVKKWLKKNI</sequence>
<evidence type="ECO:0000313" key="2">
    <source>
        <dbReference type="Proteomes" id="UP000199006"/>
    </source>
</evidence>
<dbReference type="STRING" id="29563.SAMN02983006_02130"/>
<dbReference type="InterPro" id="IPR015001">
    <property type="entry name" value="DUF1850"/>
</dbReference>
<name>A0A1I4KVA2_9FIRM</name>
<dbReference type="OrthoDB" id="4304at2"/>
<keyword evidence="2" id="KW-1185">Reference proteome</keyword>
<dbReference type="AlphaFoldDB" id="A0A1I4KVA2"/>
<evidence type="ECO:0008006" key="3">
    <source>
        <dbReference type="Google" id="ProtNLM"/>
    </source>
</evidence>
<reference evidence="1 2" key="1">
    <citation type="submission" date="2016-10" db="EMBL/GenBank/DDBJ databases">
        <authorList>
            <person name="de Groot N.N."/>
        </authorList>
    </citation>
    <scope>NUCLEOTIDE SEQUENCE [LARGE SCALE GENOMIC DNA]</scope>
    <source>
        <strain evidence="1 2">ATCC 51327</strain>
    </source>
</reference>
<evidence type="ECO:0000313" key="1">
    <source>
        <dbReference type="EMBL" id="SFL82665.1"/>
    </source>
</evidence>
<proteinExistence type="predicted"/>
<dbReference type="RefSeq" id="WP_089862177.1">
    <property type="nucleotide sequence ID" value="NZ_FOTI01000034.1"/>
</dbReference>
<organism evidence="1 2">
    <name type="scientific">Halanaerobium salsuginis</name>
    <dbReference type="NCBI Taxonomy" id="29563"/>
    <lineage>
        <taxon>Bacteria</taxon>
        <taxon>Bacillati</taxon>
        <taxon>Bacillota</taxon>
        <taxon>Clostridia</taxon>
        <taxon>Halanaerobiales</taxon>
        <taxon>Halanaerobiaceae</taxon>
        <taxon>Halanaerobium</taxon>
    </lineage>
</organism>
<dbReference type="Pfam" id="PF08905">
    <property type="entry name" value="DUF1850"/>
    <property type="match status" value="1"/>
</dbReference>
<dbReference type="EMBL" id="FOTI01000034">
    <property type="protein sequence ID" value="SFL82665.1"/>
    <property type="molecule type" value="Genomic_DNA"/>
</dbReference>